<dbReference type="eggNOG" id="ENOG502ZAEV">
    <property type="taxonomic scope" value="Bacteria"/>
</dbReference>
<dbReference type="OrthoDB" id="18797at2"/>
<keyword evidence="1" id="KW-0812">Transmembrane</keyword>
<dbReference type="RefSeq" id="WP_079978023.1">
    <property type="nucleotide sequence ID" value="NZ_CCEJ010000008.1"/>
</dbReference>
<evidence type="ECO:0000313" key="2">
    <source>
        <dbReference type="EMBL" id="CDR34532.1"/>
    </source>
</evidence>
<protein>
    <submittedName>
        <fullName evidence="2">Conserved putative membrane protein</fullName>
    </submittedName>
</protein>
<keyword evidence="1" id="KW-0472">Membrane</keyword>
<keyword evidence="3" id="KW-1185">Reference proteome</keyword>
<accession>A0A090CZI7</accession>
<dbReference type="STRING" id="1437425.CSEC_1721"/>
<name>A0A090CZI7_9BACT</name>
<organism evidence="2 3">
    <name type="scientific">Candidatus Criblamydia sequanensis CRIB-18</name>
    <dbReference type="NCBI Taxonomy" id="1437425"/>
    <lineage>
        <taxon>Bacteria</taxon>
        <taxon>Pseudomonadati</taxon>
        <taxon>Chlamydiota</taxon>
        <taxon>Chlamydiia</taxon>
        <taxon>Parachlamydiales</taxon>
        <taxon>Candidatus Criblamydiaceae</taxon>
        <taxon>Candidatus Criblamydia</taxon>
    </lineage>
</organism>
<dbReference type="EMBL" id="CCEJ010000008">
    <property type="protein sequence ID" value="CDR34532.1"/>
    <property type="molecule type" value="Genomic_DNA"/>
</dbReference>
<gene>
    <name evidence="2" type="ORF">CSEC_1721</name>
</gene>
<sequence>MWNQYLQIISKVLFATATALFFATFSLSFFKNQEPQEFSENKKEVILPKNSFSLSEKAYQDIGEPFLSLNFVAPKMQLPDLRQKITYYGQNGRPDGKEDNTLLYFSIGGSKETASIQPGKKLFLHYLPLDGGKYEFSPGNMETSLWLEASHQGNEAEILIGMLDENARPVEEPRQNFRFNLAEKEMARVSPSGWEIDKWKVDGTLLARQKARWMGVDKFLEKHGGQEFENIASKNRIDFGEKEDVYSVYVENGDCLIWKEGRWRNINDLNEDTKRYPLMVIKKVEERLMGLELWDVEGKRKMALNLLKSMETWVPNNIQEQFKFIGARTKSQFVFEVDDEKMLLSPQDWLVLTENGWIKLTTAQEIDDFVSRKVIGTLFVFNGIERKEDQQVMKGILYNPGRTISQDIELMVQKDGLVYHSTDKERSRSYLEKYEKPIRS</sequence>
<feature type="transmembrane region" description="Helical" evidence="1">
    <location>
        <begin position="12"/>
        <end position="30"/>
    </location>
</feature>
<dbReference type="Proteomes" id="UP000031552">
    <property type="component" value="Unassembled WGS sequence"/>
</dbReference>
<reference evidence="2" key="1">
    <citation type="submission" date="2013-12" db="EMBL/GenBank/DDBJ databases">
        <authorList>
            <person name="Linke B."/>
        </authorList>
    </citation>
    <scope>NUCLEOTIDE SEQUENCE [LARGE SCALE GENOMIC DNA]</scope>
    <source>
        <strain evidence="2">CRIB-18</strain>
    </source>
</reference>
<comment type="caution">
    <text evidence="2">The sequence shown here is derived from an EMBL/GenBank/DDBJ whole genome shotgun (WGS) entry which is preliminary data.</text>
</comment>
<keyword evidence="1" id="KW-1133">Transmembrane helix</keyword>
<reference evidence="2" key="2">
    <citation type="submission" date="2014-09" db="EMBL/GenBank/DDBJ databases">
        <title>Criblamydia sequanensis harbors a mega-plasmid encoding arsenite resistance.</title>
        <authorList>
            <person name="Bertelli C."/>
            <person name="Goesmann A."/>
            <person name="Greub G."/>
        </authorList>
    </citation>
    <scope>NUCLEOTIDE SEQUENCE [LARGE SCALE GENOMIC DNA]</scope>
    <source>
        <strain evidence="2">CRIB-18</strain>
    </source>
</reference>
<evidence type="ECO:0000256" key="1">
    <source>
        <dbReference type="SAM" id="Phobius"/>
    </source>
</evidence>
<proteinExistence type="predicted"/>
<dbReference type="AlphaFoldDB" id="A0A090CZI7"/>
<evidence type="ECO:0000313" key="3">
    <source>
        <dbReference type="Proteomes" id="UP000031552"/>
    </source>
</evidence>